<organism evidence="2 3">
    <name type="scientific">Chaetomium fimeti</name>
    <dbReference type="NCBI Taxonomy" id="1854472"/>
    <lineage>
        <taxon>Eukaryota</taxon>
        <taxon>Fungi</taxon>
        <taxon>Dikarya</taxon>
        <taxon>Ascomycota</taxon>
        <taxon>Pezizomycotina</taxon>
        <taxon>Sordariomycetes</taxon>
        <taxon>Sordariomycetidae</taxon>
        <taxon>Sordariales</taxon>
        <taxon>Chaetomiaceae</taxon>
        <taxon>Chaetomium</taxon>
    </lineage>
</organism>
<evidence type="ECO:0000313" key="2">
    <source>
        <dbReference type="EMBL" id="KAK3293125.1"/>
    </source>
</evidence>
<name>A0AAE0HAT3_9PEZI</name>
<sequence>MAPLCRSLALAVPPRSPPRPFPAAASEGTGTLAHSHAPRARRSPPLGPLPQAEQKGNAVIHNMGMHCGQGVDRRLAGSLGAEQRRGGVKMRLQRQQQHRFALQISPGADHREGDKSLKSTDRHGFADGCSDEFDGRVLSLTIVIIPISRRPRRAQYAFISQENRNTSEFNQPLFRHGTWGGAKNDCPYYLSQVPRTGQCAAGG</sequence>
<dbReference type="EMBL" id="JAUEPN010000006">
    <property type="protein sequence ID" value="KAK3293125.1"/>
    <property type="molecule type" value="Genomic_DNA"/>
</dbReference>
<dbReference type="GeneID" id="87836296"/>
<proteinExistence type="predicted"/>
<accession>A0AAE0HAT3</accession>
<gene>
    <name evidence="2" type="ORF">B0H64DRAFT_206348</name>
</gene>
<feature type="region of interest" description="Disordered" evidence="1">
    <location>
        <begin position="104"/>
        <end position="123"/>
    </location>
</feature>
<dbReference type="AlphaFoldDB" id="A0AAE0HAT3"/>
<evidence type="ECO:0000256" key="1">
    <source>
        <dbReference type="SAM" id="MobiDB-lite"/>
    </source>
</evidence>
<reference evidence="2" key="1">
    <citation type="journal article" date="2023" name="Mol. Phylogenet. Evol.">
        <title>Genome-scale phylogeny and comparative genomics of the fungal order Sordariales.</title>
        <authorList>
            <person name="Hensen N."/>
            <person name="Bonometti L."/>
            <person name="Westerberg I."/>
            <person name="Brannstrom I.O."/>
            <person name="Guillou S."/>
            <person name="Cros-Aarteil S."/>
            <person name="Calhoun S."/>
            <person name="Haridas S."/>
            <person name="Kuo A."/>
            <person name="Mondo S."/>
            <person name="Pangilinan J."/>
            <person name="Riley R."/>
            <person name="LaButti K."/>
            <person name="Andreopoulos B."/>
            <person name="Lipzen A."/>
            <person name="Chen C."/>
            <person name="Yan M."/>
            <person name="Daum C."/>
            <person name="Ng V."/>
            <person name="Clum A."/>
            <person name="Steindorff A."/>
            <person name="Ohm R.A."/>
            <person name="Martin F."/>
            <person name="Silar P."/>
            <person name="Natvig D.O."/>
            <person name="Lalanne C."/>
            <person name="Gautier V."/>
            <person name="Ament-Velasquez S.L."/>
            <person name="Kruys A."/>
            <person name="Hutchinson M.I."/>
            <person name="Powell A.J."/>
            <person name="Barry K."/>
            <person name="Miller A.N."/>
            <person name="Grigoriev I.V."/>
            <person name="Debuchy R."/>
            <person name="Gladieux P."/>
            <person name="Hiltunen Thoren M."/>
            <person name="Johannesson H."/>
        </authorList>
    </citation>
    <scope>NUCLEOTIDE SEQUENCE</scope>
    <source>
        <strain evidence="2">CBS 168.71</strain>
    </source>
</reference>
<reference evidence="2" key="2">
    <citation type="submission" date="2023-06" db="EMBL/GenBank/DDBJ databases">
        <authorList>
            <consortium name="Lawrence Berkeley National Laboratory"/>
            <person name="Haridas S."/>
            <person name="Hensen N."/>
            <person name="Bonometti L."/>
            <person name="Westerberg I."/>
            <person name="Brannstrom I.O."/>
            <person name="Guillou S."/>
            <person name="Cros-Aarteil S."/>
            <person name="Calhoun S."/>
            <person name="Kuo A."/>
            <person name="Mondo S."/>
            <person name="Pangilinan J."/>
            <person name="Riley R."/>
            <person name="Labutti K."/>
            <person name="Andreopoulos B."/>
            <person name="Lipzen A."/>
            <person name="Chen C."/>
            <person name="Yanf M."/>
            <person name="Daum C."/>
            <person name="Ng V."/>
            <person name="Clum A."/>
            <person name="Steindorff A."/>
            <person name="Ohm R."/>
            <person name="Martin F."/>
            <person name="Silar P."/>
            <person name="Natvig D."/>
            <person name="Lalanne C."/>
            <person name="Gautier V."/>
            <person name="Ament-Velasquez S.L."/>
            <person name="Kruys A."/>
            <person name="Hutchinson M.I."/>
            <person name="Powell A.J."/>
            <person name="Barry K."/>
            <person name="Miller A.N."/>
            <person name="Grigoriev I.V."/>
            <person name="Debuchy R."/>
            <person name="Gladieux P."/>
            <person name="Thoren M.H."/>
            <person name="Johannesson H."/>
        </authorList>
    </citation>
    <scope>NUCLEOTIDE SEQUENCE</scope>
    <source>
        <strain evidence="2">CBS 168.71</strain>
    </source>
</reference>
<feature type="region of interest" description="Disordered" evidence="1">
    <location>
        <begin position="9"/>
        <end position="52"/>
    </location>
</feature>
<comment type="caution">
    <text evidence="2">The sequence shown here is derived from an EMBL/GenBank/DDBJ whole genome shotgun (WGS) entry which is preliminary data.</text>
</comment>
<keyword evidence="3" id="KW-1185">Reference proteome</keyword>
<protein>
    <submittedName>
        <fullName evidence="2">Uncharacterized protein</fullName>
    </submittedName>
</protein>
<evidence type="ECO:0000313" key="3">
    <source>
        <dbReference type="Proteomes" id="UP001278766"/>
    </source>
</evidence>
<dbReference type="RefSeq" id="XP_062656639.1">
    <property type="nucleotide sequence ID" value="XM_062799348.1"/>
</dbReference>
<feature type="compositionally biased region" description="Basic and acidic residues" evidence="1">
    <location>
        <begin position="108"/>
        <end position="123"/>
    </location>
</feature>
<dbReference type="Proteomes" id="UP001278766">
    <property type="component" value="Unassembled WGS sequence"/>
</dbReference>